<evidence type="ECO:0000313" key="7">
    <source>
        <dbReference type="EMBL" id="CAF1370153.1"/>
    </source>
</evidence>
<dbReference type="InterPro" id="IPR017452">
    <property type="entry name" value="GPCR_Rhodpsn_7TM"/>
</dbReference>
<sequence length="337" mass="39083">MLSNNAISFTKSIIDDFNVAQQNFITKLSLIIPILGLIGFIGNVFTFLQPTLRKQSFCLYTLVASFVDILNLFVNLFPQYFNPSSGNLFSNISDIFTCKLRFFLLVFFPQLSLDLLIMCLIDRFACTCGLKSRMQRTLQLKMVPMMIFFTIIVSCIVSLYSPLSYDILPGYGCGTAHPTENAVSYIVIHGIITPVTMLIFVFLTYRKFSQSRQRVSVVTIGKRNRFRNHFIAMVFAQVFASSFFILQWIGMYSYFLATKNDNKTVEEWTVIYFLLVLTNNLYYMINVRSFYLSTLTSRLFRETMIKGIWNLLPNDLYRRIYQRNVAIINTMGRRPTE</sequence>
<feature type="transmembrane region" description="Helical" evidence="5">
    <location>
        <begin position="100"/>
        <end position="121"/>
    </location>
</feature>
<feature type="domain" description="G-protein coupled receptors family 1 profile" evidence="6">
    <location>
        <begin position="39"/>
        <end position="287"/>
    </location>
</feature>
<comment type="subcellular location">
    <subcellularLocation>
        <location evidence="1">Membrane</location>
    </subcellularLocation>
</comment>
<dbReference type="EMBL" id="CAJNOJ010000286">
    <property type="protein sequence ID" value="CAF1370153.1"/>
    <property type="molecule type" value="Genomic_DNA"/>
</dbReference>
<evidence type="ECO:0000256" key="5">
    <source>
        <dbReference type="SAM" id="Phobius"/>
    </source>
</evidence>
<keyword evidence="3 5" id="KW-1133">Transmembrane helix</keyword>
<dbReference type="AlphaFoldDB" id="A0A815ITP8"/>
<feature type="transmembrane region" description="Helical" evidence="5">
    <location>
        <begin position="230"/>
        <end position="250"/>
    </location>
</feature>
<dbReference type="SUPFAM" id="SSF81321">
    <property type="entry name" value="Family A G protein-coupled receptor-like"/>
    <property type="match status" value="1"/>
</dbReference>
<feature type="transmembrane region" description="Helical" evidence="5">
    <location>
        <begin position="270"/>
        <end position="291"/>
    </location>
</feature>
<dbReference type="OrthoDB" id="10055857at2759"/>
<protein>
    <recommendedName>
        <fullName evidence="6">G-protein coupled receptors family 1 profile domain-containing protein</fullName>
    </recommendedName>
</protein>
<feature type="transmembrane region" description="Helical" evidence="5">
    <location>
        <begin position="57"/>
        <end position="80"/>
    </location>
</feature>
<accession>A0A815ITP8</accession>
<evidence type="ECO:0000259" key="6">
    <source>
        <dbReference type="PROSITE" id="PS50262"/>
    </source>
</evidence>
<reference evidence="7" key="1">
    <citation type="submission" date="2021-02" db="EMBL/GenBank/DDBJ databases">
        <authorList>
            <person name="Nowell W R."/>
        </authorList>
    </citation>
    <scope>NUCLEOTIDE SEQUENCE</scope>
</reference>
<keyword evidence="4 5" id="KW-0472">Membrane</keyword>
<gene>
    <name evidence="7" type="ORF">EDS130_LOCUS34327</name>
</gene>
<name>A0A815ITP8_ADIRI</name>
<evidence type="ECO:0000313" key="8">
    <source>
        <dbReference type="Proteomes" id="UP000663852"/>
    </source>
</evidence>
<dbReference type="PROSITE" id="PS50262">
    <property type="entry name" value="G_PROTEIN_RECEP_F1_2"/>
    <property type="match status" value="1"/>
</dbReference>
<evidence type="ECO:0000256" key="4">
    <source>
        <dbReference type="ARBA" id="ARBA00023136"/>
    </source>
</evidence>
<feature type="transmembrane region" description="Helical" evidence="5">
    <location>
        <begin position="24"/>
        <end position="45"/>
    </location>
</feature>
<keyword evidence="2 5" id="KW-0812">Transmembrane</keyword>
<dbReference type="Proteomes" id="UP000663852">
    <property type="component" value="Unassembled WGS sequence"/>
</dbReference>
<organism evidence="7 8">
    <name type="scientific">Adineta ricciae</name>
    <name type="common">Rotifer</name>
    <dbReference type="NCBI Taxonomy" id="249248"/>
    <lineage>
        <taxon>Eukaryota</taxon>
        <taxon>Metazoa</taxon>
        <taxon>Spiralia</taxon>
        <taxon>Gnathifera</taxon>
        <taxon>Rotifera</taxon>
        <taxon>Eurotatoria</taxon>
        <taxon>Bdelloidea</taxon>
        <taxon>Adinetida</taxon>
        <taxon>Adinetidae</taxon>
        <taxon>Adineta</taxon>
    </lineage>
</organism>
<dbReference type="GO" id="GO:0016020">
    <property type="term" value="C:membrane"/>
    <property type="evidence" value="ECO:0007669"/>
    <property type="project" value="UniProtKB-SubCell"/>
</dbReference>
<evidence type="ECO:0000256" key="2">
    <source>
        <dbReference type="ARBA" id="ARBA00022692"/>
    </source>
</evidence>
<evidence type="ECO:0000256" key="3">
    <source>
        <dbReference type="ARBA" id="ARBA00022989"/>
    </source>
</evidence>
<evidence type="ECO:0000256" key="1">
    <source>
        <dbReference type="ARBA" id="ARBA00004370"/>
    </source>
</evidence>
<dbReference type="Gene3D" id="1.20.1070.10">
    <property type="entry name" value="Rhodopsin 7-helix transmembrane proteins"/>
    <property type="match status" value="1"/>
</dbReference>
<comment type="caution">
    <text evidence="7">The sequence shown here is derived from an EMBL/GenBank/DDBJ whole genome shotgun (WGS) entry which is preliminary data.</text>
</comment>
<proteinExistence type="predicted"/>
<feature type="transmembrane region" description="Helical" evidence="5">
    <location>
        <begin position="183"/>
        <end position="205"/>
    </location>
</feature>
<feature type="transmembrane region" description="Helical" evidence="5">
    <location>
        <begin position="142"/>
        <end position="163"/>
    </location>
</feature>